<proteinExistence type="predicted"/>
<sequence length="109" mass="11489">MRLKRQCDRTACNAGAVATLTFVQSEGTAVVGPLATHAEPHTYDLCAVHAARLTVPRGWTVVRLAVEEQEPQPSDDDLLALADAVREAGRVTPAAPAAVAPARPALRLV</sequence>
<organism evidence="1 2">
    <name type="scientific">Branchiibius cervicis</name>
    <dbReference type="NCBI Taxonomy" id="908252"/>
    <lineage>
        <taxon>Bacteria</taxon>
        <taxon>Bacillati</taxon>
        <taxon>Actinomycetota</taxon>
        <taxon>Actinomycetes</taxon>
        <taxon>Micrococcales</taxon>
        <taxon>Dermacoccaceae</taxon>
        <taxon>Branchiibius</taxon>
    </lineage>
</organism>
<comment type="caution">
    <text evidence="1">The sequence shown here is derived from an EMBL/GenBank/DDBJ whole genome shotgun (WGS) entry which is preliminary data.</text>
</comment>
<accession>A0ABW2AUF9</accession>
<dbReference type="EMBL" id="JBHSWJ010000002">
    <property type="protein sequence ID" value="MFC6714742.1"/>
    <property type="molecule type" value="Genomic_DNA"/>
</dbReference>
<name>A0ABW2AUF9_9MICO</name>
<dbReference type="Pfam" id="PF12005">
    <property type="entry name" value="DUF3499"/>
    <property type="match status" value="1"/>
</dbReference>
<protein>
    <submittedName>
        <fullName evidence="1">DUF3499 domain-containing protein</fullName>
    </submittedName>
</protein>
<dbReference type="Proteomes" id="UP001596356">
    <property type="component" value="Unassembled WGS sequence"/>
</dbReference>
<reference evidence="2" key="1">
    <citation type="journal article" date="2019" name="Int. J. Syst. Evol. Microbiol.">
        <title>The Global Catalogue of Microorganisms (GCM) 10K type strain sequencing project: providing services to taxonomists for standard genome sequencing and annotation.</title>
        <authorList>
            <consortium name="The Broad Institute Genomics Platform"/>
            <consortium name="The Broad Institute Genome Sequencing Center for Infectious Disease"/>
            <person name="Wu L."/>
            <person name="Ma J."/>
        </authorList>
    </citation>
    <scope>NUCLEOTIDE SEQUENCE [LARGE SCALE GENOMIC DNA]</scope>
    <source>
        <strain evidence="2">NBRC 106593</strain>
    </source>
</reference>
<evidence type="ECO:0000313" key="1">
    <source>
        <dbReference type="EMBL" id="MFC6714742.1"/>
    </source>
</evidence>
<evidence type="ECO:0000313" key="2">
    <source>
        <dbReference type="Proteomes" id="UP001596356"/>
    </source>
</evidence>
<gene>
    <name evidence="1" type="ORF">ACFQBT_13350</name>
</gene>
<dbReference type="RefSeq" id="WP_377823365.1">
    <property type="nucleotide sequence ID" value="NZ_JBHSWJ010000002.1"/>
</dbReference>
<keyword evidence="2" id="KW-1185">Reference proteome</keyword>
<dbReference type="InterPro" id="IPR021888">
    <property type="entry name" value="DUF3499"/>
</dbReference>